<comment type="catalytic activity">
    <reaction evidence="1">
        <text>Eliminative cleavage of (1-&gt;4)-alpha-D-galacturonan to give oligosaccharides with 4-deoxy-alpha-D-galact-4-enuronosyl groups at their non-reducing ends.</text>
        <dbReference type="EC" id="4.2.2.2"/>
    </reaction>
</comment>
<dbReference type="EMBL" id="OW970317">
    <property type="protein sequence ID" value="CAH6374240.1"/>
    <property type="molecule type" value="Genomic_DNA"/>
</dbReference>
<sequence>MSGLALSITIPNSLGHFQPGENHGLFTGNNANSSQGQQPFDQQTIEQMAQLLAELLKPLLSSQSGDSSSDANGTSPISGLGNTGGTNGASGNSLLSGLGGAGSLSGQNGSVSGASQDDSQSALNDMSSNGLDQSLSSDGQGGGNISNNPLLKALLKLIAQMMDGMNGQFGQPDGSDDSFSSGGGSLADGSGGGGLGRNSPFSGTSLADGSGGGSPFGAGSLTGGAVGGSSFGGGFSPGTSSASNGQGGTSLLSGSPAVGSTTHTPVSAQADPLGSAGTGAAQDVGFPTASTKPNVVHDTIVVPAGQVFDGKGQTFTAGKELGDGSQSESQKPLFKLEDGASLKNVVIGDNGADGIHLYGDAKIDNLHVTNVGEDAITVKANKEGKKSSVEISNSTFQNASDKILQLNADTDLTVNNVKAKDFGTFVRTNGGQQGDWDLNLSHISAQNGKFSFVKSDSEGLNVNTSDVSLDNVENHYKVPASAKLRAMAS</sequence>
<dbReference type="EC" id="4.2.2.2" evidence="5"/>
<dbReference type="SUPFAM" id="SSF51126">
    <property type="entry name" value="Pectin lyase-like"/>
    <property type="match status" value="1"/>
</dbReference>
<proteinExistence type="inferred from homology"/>
<keyword evidence="7" id="KW-0732">Signal</keyword>
<comment type="similarity">
    <text evidence="4">Belongs to the polysaccharide lyase 3 family.</text>
</comment>
<evidence type="ECO:0000256" key="3">
    <source>
        <dbReference type="ARBA" id="ARBA00004613"/>
    </source>
</evidence>
<reference evidence="11" key="1">
    <citation type="submission" date="2022-05" db="EMBL/GenBank/DDBJ databases">
        <authorList>
            <person name="Pothier F. J."/>
        </authorList>
    </citation>
    <scope>NUCLEOTIDE SEQUENCE</scope>
    <source>
        <strain evidence="11">DAPP-PG734</strain>
        <plasmid evidence="11">P2</plasmid>
    </source>
</reference>
<evidence type="ECO:0000256" key="9">
    <source>
        <dbReference type="ARBA" id="ARBA00023239"/>
    </source>
</evidence>
<organism evidence="11 12">
    <name type="scientific">Enterobacter agglomerans</name>
    <name type="common">Erwinia herbicola</name>
    <name type="synonym">Pantoea agglomerans</name>
    <dbReference type="NCBI Taxonomy" id="549"/>
    <lineage>
        <taxon>Bacteria</taxon>
        <taxon>Pseudomonadati</taxon>
        <taxon>Pseudomonadota</taxon>
        <taxon>Gammaproteobacteria</taxon>
        <taxon>Enterobacterales</taxon>
        <taxon>Erwiniaceae</taxon>
        <taxon>Pantoea</taxon>
        <taxon>Pantoea agglomerans group</taxon>
    </lineage>
</organism>
<dbReference type="InterPro" id="IPR011050">
    <property type="entry name" value="Pectin_lyase_fold/virulence"/>
</dbReference>
<geneLocation type="plasmid" evidence="11 12">
    <name>P2</name>
</geneLocation>
<dbReference type="InterPro" id="IPR012334">
    <property type="entry name" value="Pectin_lyas_fold"/>
</dbReference>
<keyword evidence="9 11" id="KW-0456">Lyase</keyword>
<evidence type="ECO:0000256" key="4">
    <source>
        <dbReference type="ARBA" id="ARBA00006463"/>
    </source>
</evidence>
<dbReference type="GO" id="GO:0005576">
    <property type="term" value="C:extracellular region"/>
    <property type="evidence" value="ECO:0007669"/>
    <property type="project" value="UniProtKB-SubCell"/>
</dbReference>
<keyword evidence="11" id="KW-0614">Plasmid</keyword>
<feature type="compositionally biased region" description="Low complexity" evidence="10">
    <location>
        <begin position="170"/>
        <end position="180"/>
    </location>
</feature>
<feature type="compositionally biased region" description="Low complexity" evidence="10">
    <location>
        <begin position="61"/>
        <end position="70"/>
    </location>
</feature>
<feature type="region of interest" description="Disordered" evidence="10">
    <location>
        <begin position="166"/>
        <end position="215"/>
    </location>
</feature>
<dbReference type="Proteomes" id="UP001158961">
    <property type="component" value="Plasmid P2"/>
</dbReference>
<dbReference type="Pfam" id="PF03211">
    <property type="entry name" value="Pectate_lyase"/>
    <property type="match status" value="1"/>
</dbReference>
<accession>A0AAN2FHF6</accession>
<dbReference type="PANTHER" id="PTHR33407:SF9">
    <property type="entry name" value="PECTATE LYASE F-RELATED"/>
    <property type="match status" value="1"/>
</dbReference>
<feature type="region of interest" description="Disordered" evidence="10">
    <location>
        <begin position="61"/>
        <end position="85"/>
    </location>
</feature>
<evidence type="ECO:0000256" key="6">
    <source>
        <dbReference type="ARBA" id="ARBA00022525"/>
    </source>
</evidence>
<dbReference type="Gene3D" id="2.160.20.10">
    <property type="entry name" value="Single-stranded right-handed beta-helix, Pectin lyase-like"/>
    <property type="match status" value="1"/>
</dbReference>
<feature type="compositionally biased region" description="Polar residues" evidence="10">
    <location>
        <begin position="27"/>
        <end position="40"/>
    </location>
</feature>
<keyword evidence="8" id="KW-0106">Calcium</keyword>
<dbReference type="RefSeq" id="WP_031590806.1">
    <property type="nucleotide sequence ID" value="NZ_JNVA01000006.1"/>
</dbReference>
<evidence type="ECO:0000313" key="11">
    <source>
        <dbReference type="EMBL" id="CAH6374240.1"/>
    </source>
</evidence>
<protein>
    <recommendedName>
        <fullName evidence="5">pectate lyase</fullName>
        <ecNumber evidence="5">4.2.2.2</ecNumber>
    </recommendedName>
</protein>
<feature type="region of interest" description="Disordered" evidence="10">
    <location>
        <begin position="19"/>
        <end position="40"/>
    </location>
</feature>
<dbReference type="PANTHER" id="PTHR33407">
    <property type="entry name" value="PECTATE LYASE F-RELATED"/>
    <property type="match status" value="1"/>
</dbReference>
<evidence type="ECO:0000256" key="10">
    <source>
        <dbReference type="SAM" id="MobiDB-lite"/>
    </source>
</evidence>
<feature type="compositionally biased region" description="Polar residues" evidence="10">
    <location>
        <begin position="111"/>
        <end position="129"/>
    </location>
</feature>
<name>A0AAN2FHF6_ENTAG</name>
<dbReference type="InterPro" id="IPR004898">
    <property type="entry name" value="Pectate_lyase_PlyH/PlyE-like"/>
</dbReference>
<feature type="compositionally biased region" description="Polar residues" evidence="10">
    <location>
        <begin position="249"/>
        <end position="267"/>
    </location>
</feature>
<comment type="cofactor">
    <cofactor evidence="2">
        <name>Ca(2+)</name>
        <dbReference type="ChEBI" id="CHEBI:29108"/>
    </cofactor>
</comment>
<comment type="subcellular location">
    <subcellularLocation>
        <location evidence="3">Secreted</location>
    </subcellularLocation>
</comment>
<evidence type="ECO:0000256" key="8">
    <source>
        <dbReference type="ARBA" id="ARBA00022837"/>
    </source>
</evidence>
<feature type="region of interest" description="Disordered" evidence="10">
    <location>
        <begin position="100"/>
        <end position="144"/>
    </location>
</feature>
<dbReference type="GO" id="GO:0030570">
    <property type="term" value="F:pectate lyase activity"/>
    <property type="evidence" value="ECO:0007669"/>
    <property type="project" value="UniProtKB-EC"/>
</dbReference>
<gene>
    <name evidence="11" type="ORF">DAPPPG734_23700</name>
</gene>
<dbReference type="AlphaFoldDB" id="A0AAN2FHF6"/>
<feature type="region of interest" description="Disordered" evidence="10">
    <location>
        <begin position="236"/>
        <end position="292"/>
    </location>
</feature>
<evidence type="ECO:0000256" key="5">
    <source>
        <dbReference type="ARBA" id="ARBA00012272"/>
    </source>
</evidence>
<evidence type="ECO:0000256" key="7">
    <source>
        <dbReference type="ARBA" id="ARBA00022729"/>
    </source>
</evidence>
<evidence type="ECO:0000256" key="1">
    <source>
        <dbReference type="ARBA" id="ARBA00000695"/>
    </source>
</evidence>
<keyword evidence="6" id="KW-0964">Secreted</keyword>
<feature type="compositionally biased region" description="Gly residues" evidence="10">
    <location>
        <begin position="181"/>
        <end position="196"/>
    </location>
</feature>
<evidence type="ECO:0000256" key="2">
    <source>
        <dbReference type="ARBA" id="ARBA00001913"/>
    </source>
</evidence>
<evidence type="ECO:0000313" key="12">
    <source>
        <dbReference type="Proteomes" id="UP001158961"/>
    </source>
</evidence>